<evidence type="ECO:0000256" key="2">
    <source>
        <dbReference type="ARBA" id="ARBA00022801"/>
    </source>
</evidence>
<dbReference type="PANTHER" id="PTHR12993:SF26">
    <property type="entry name" value="1D-MYO-INOSITOL 2-ACETAMIDO-2-DEOXY-ALPHA-D-GLUCOPYRANOSIDE DEACETYLASE"/>
    <property type="match status" value="1"/>
</dbReference>
<evidence type="ECO:0000256" key="4">
    <source>
        <dbReference type="HAMAP-Rule" id="MF_01696"/>
    </source>
</evidence>
<gene>
    <name evidence="4 6" type="primary">mshB</name>
    <name evidence="6" type="ORF">GCM10010517_54440</name>
</gene>
<dbReference type="EMBL" id="BAAAVI010000045">
    <property type="protein sequence ID" value="GAA2890160.1"/>
    <property type="molecule type" value="Genomic_DNA"/>
</dbReference>
<comment type="caution">
    <text evidence="6">The sequence shown here is derived from an EMBL/GenBank/DDBJ whole genome shotgun (WGS) entry which is preliminary data.</text>
</comment>
<evidence type="ECO:0000256" key="5">
    <source>
        <dbReference type="SAM" id="MobiDB-lite"/>
    </source>
</evidence>
<feature type="binding site" evidence="4">
    <location>
        <position position="15"/>
    </location>
    <ligand>
        <name>Zn(2+)</name>
        <dbReference type="ChEBI" id="CHEBI:29105"/>
    </ligand>
</feature>
<feature type="binding site" evidence="4">
    <location>
        <position position="147"/>
    </location>
    <ligand>
        <name>Zn(2+)</name>
        <dbReference type="ChEBI" id="CHEBI:29105"/>
    </ligand>
</feature>
<reference evidence="7" key="1">
    <citation type="journal article" date="2019" name="Int. J. Syst. Evol. Microbiol.">
        <title>The Global Catalogue of Microorganisms (GCM) 10K type strain sequencing project: providing services to taxonomists for standard genome sequencing and annotation.</title>
        <authorList>
            <consortium name="The Broad Institute Genomics Platform"/>
            <consortium name="The Broad Institute Genome Sequencing Center for Infectious Disease"/>
            <person name="Wu L."/>
            <person name="Ma J."/>
        </authorList>
    </citation>
    <scope>NUCLEOTIDE SEQUENCE [LARGE SCALE GENOMIC DNA]</scope>
    <source>
        <strain evidence="7">JCM 6242</strain>
    </source>
</reference>
<dbReference type="PANTHER" id="PTHR12993">
    <property type="entry name" value="N-ACETYLGLUCOSAMINYL-PHOSPHATIDYLINOSITOL DE-N-ACETYLASE-RELATED"/>
    <property type="match status" value="1"/>
</dbReference>
<evidence type="ECO:0000256" key="1">
    <source>
        <dbReference type="ARBA" id="ARBA00022723"/>
    </source>
</evidence>
<keyword evidence="7" id="KW-1185">Reference proteome</keyword>
<organism evidence="6 7">
    <name type="scientific">Streptosporangium fragile</name>
    <dbReference type="NCBI Taxonomy" id="46186"/>
    <lineage>
        <taxon>Bacteria</taxon>
        <taxon>Bacillati</taxon>
        <taxon>Actinomycetota</taxon>
        <taxon>Actinomycetes</taxon>
        <taxon>Streptosporangiales</taxon>
        <taxon>Streptosporangiaceae</taxon>
        <taxon>Streptosporangium</taxon>
    </lineage>
</organism>
<dbReference type="HAMAP" id="MF_01696">
    <property type="entry name" value="MshB"/>
    <property type="match status" value="1"/>
</dbReference>
<keyword evidence="1 4" id="KW-0479">Metal-binding</keyword>
<dbReference type="EC" id="3.5.1.103" evidence="4"/>
<dbReference type="Proteomes" id="UP001500831">
    <property type="component" value="Unassembled WGS sequence"/>
</dbReference>
<keyword evidence="3 4" id="KW-0862">Zinc</keyword>
<dbReference type="RefSeq" id="WP_344977481.1">
    <property type="nucleotide sequence ID" value="NZ_BAAAVI010000045.1"/>
</dbReference>
<evidence type="ECO:0000256" key="3">
    <source>
        <dbReference type="ARBA" id="ARBA00022833"/>
    </source>
</evidence>
<comment type="cofactor">
    <cofactor evidence="4">
        <name>Zn(2+)</name>
        <dbReference type="ChEBI" id="CHEBI:29105"/>
    </cofactor>
    <text evidence="4">Binds 1 zinc ion per subunit.</text>
</comment>
<feature type="region of interest" description="Disordered" evidence="5">
    <location>
        <begin position="278"/>
        <end position="301"/>
    </location>
</feature>
<accession>A0ABP6IL22</accession>
<evidence type="ECO:0000313" key="6">
    <source>
        <dbReference type="EMBL" id="GAA2890160.1"/>
    </source>
</evidence>
<comment type="catalytic activity">
    <reaction evidence="4">
        <text>1D-myo-inositol 2-acetamido-2-deoxy-alpha-D-glucopyranoside + H2O = 1D-myo-inositol 2-amino-2-deoxy-alpha-D-glucopyranoside + acetate</text>
        <dbReference type="Rhea" id="RHEA:26180"/>
        <dbReference type="ChEBI" id="CHEBI:15377"/>
        <dbReference type="ChEBI" id="CHEBI:30089"/>
        <dbReference type="ChEBI" id="CHEBI:52442"/>
        <dbReference type="ChEBI" id="CHEBI:58886"/>
        <dbReference type="EC" id="3.5.1.103"/>
    </reaction>
</comment>
<dbReference type="InterPro" id="IPR003737">
    <property type="entry name" value="GlcNAc_PI_deacetylase-related"/>
</dbReference>
<proteinExistence type="inferred from homology"/>
<sequence>MTDRRLMLVHAHPDDETIGSGATMARYAAEGAHVTLVTCTLGEEGEVIPPELAHLAADRDDTLGEYRIGELAAACKALGVTDHRFLGGPGRWRDSGMMGVASNDRENAFWRADLDEAAGELVRIIREVRPQVLVTYDENGFYGHPDHIQAHRVSWRAFELAADPAFGEGRPWRIAKLYHTAMPRSVMRRAEEAMRESGTRFAAEAVDDLPFGCADKDVTTEIDARAHVERKIEAMRAHTTQISVDAPWFALSNNIGQQVLGVEHYILRAGVPGPAGQGAPVEVGGLGEPHDREDDLFAGIH</sequence>
<feature type="binding site" evidence="4">
    <location>
        <position position="12"/>
    </location>
    <ligand>
        <name>Zn(2+)</name>
        <dbReference type="ChEBI" id="CHEBI:29105"/>
    </ligand>
</feature>
<comment type="similarity">
    <text evidence="4">Belongs to the MshB deacetylase family.</text>
</comment>
<keyword evidence="2 4" id="KW-0378">Hydrolase</keyword>
<dbReference type="Gene3D" id="3.40.50.10320">
    <property type="entry name" value="LmbE-like"/>
    <property type="match status" value="1"/>
</dbReference>
<dbReference type="InterPro" id="IPR017810">
    <property type="entry name" value="Mycothiol_biosynthesis_MshB"/>
</dbReference>
<dbReference type="NCBIfam" id="TIGR03445">
    <property type="entry name" value="mycothiol_MshB"/>
    <property type="match status" value="1"/>
</dbReference>
<name>A0ABP6IL22_9ACTN</name>
<dbReference type="SUPFAM" id="SSF102588">
    <property type="entry name" value="LmbE-like"/>
    <property type="match status" value="1"/>
</dbReference>
<dbReference type="InterPro" id="IPR024078">
    <property type="entry name" value="LmbE-like_dom_sf"/>
</dbReference>
<comment type="function">
    <text evidence="4">Catalyzes the deacetylation of 1D-myo-inositol 2-acetamido-2-deoxy-alpha-D-glucopyranoside (GlcNAc-Ins) in the mycothiol biosynthesis pathway.</text>
</comment>
<dbReference type="Pfam" id="PF02585">
    <property type="entry name" value="PIG-L"/>
    <property type="match status" value="1"/>
</dbReference>
<protein>
    <recommendedName>
        <fullName evidence="4">1D-myo-inositol 2-acetamido-2-deoxy-alpha-D-glucopyranoside deacetylase</fullName>
        <shortName evidence="4">GlcNAc-Ins deacetylase</shortName>
        <ecNumber evidence="4">3.5.1.103</ecNumber>
    </recommendedName>
    <alternativeName>
        <fullName evidence="4">N-acetyl-1-D-myo-inositol-2-amino-2-deoxy-alpha-D-glucopyranoside deacetylase</fullName>
    </alternativeName>
</protein>
<evidence type="ECO:0000313" key="7">
    <source>
        <dbReference type="Proteomes" id="UP001500831"/>
    </source>
</evidence>